<dbReference type="AlphaFoldDB" id="A0ABD5VJI9"/>
<evidence type="ECO:0000259" key="1">
    <source>
        <dbReference type="Pfam" id="PF14258"/>
    </source>
</evidence>
<protein>
    <submittedName>
        <fullName evidence="2">DUF4350 domain-containing protein</fullName>
    </submittedName>
</protein>
<dbReference type="RefSeq" id="WP_336351539.1">
    <property type="nucleotide sequence ID" value="NZ_JAZAQL010000003.1"/>
</dbReference>
<keyword evidence="3" id="KW-1185">Reference proteome</keyword>
<gene>
    <name evidence="2" type="ORF">ACFQGB_17165</name>
</gene>
<comment type="caution">
    <text evidence="2">The sequence shown here is derived from an EMBL/GenBank/DDBJ whole genome shotgun (WGS) entry which is preliminary data.</text>
</comment>
<dbReference type="SUPFAM" id="SSF52317">
    <property type="entry name" value="Class I glutamine amidotransferase-like"/>
    <property type="match status" value="1"/>
</dbReference>
<proteinExistence type="predicted"/>
<dbReference type="InterPro" id="IPR029062">
    <property type="entry name" value="Class_I_gatase-like"/>
</dbReference>
<dbReference type="Gene3D" id="3.40.50.880">
    <property type="match status" value="1"/>
</dbReference>
<dbReference type="EMBL" id="JBHSXN010000003">
    <property type="protein sequence ID" value="MFC6954598.1"/>
    <property type="molecule type" value="Genomic_DNA"/>
</dbReference>
<evidence type="ECO:0000313" key="2">
    <source>
        <dbReference type="EMBL" id="MFC6954598.1"/>
    </source>
</evidence>
<sequence>MRVELPQYVLAFVVLVAVAGVVYAGSTSTAAFGGYNPAWDGSEDARVLAAEHGETTVVRDAEAYESLSSNATAVVLSPVSEYDQASLSAVRAFVERGGTLVVAGDFGGGANALLSGVGAEARIDGRLLRDERRYGATPAMPLATNVTNSTYTRGVDRLALNYPSVVNATDDVRVLARSSSFSYLDVNRNDALDDAETLGARPVVTAESVGDGTVVVVSDPSLFINTMLDRQDNRAFVVALADDGPVAFDYSHAGGVPPLAVLVLVLEESALAQLAVGAVLVALAAALLEGVSPLAALAAALLEGVSPLAALEDRLGRERPRTPLRDDDVRAFIRDRHPDWDADRVERLAQSINRRSQNDEGER</sequence>
<accession>A0ABD5VJI9</accession>
<name>A0ABD5VJI9_9EURY</name>
<dbReference type="Proteomes" id="UP001596395">
    <property type="component" value="Unassembled WGS sequence"/>
</dbReference>
<organism evidence="2 3">
    <name type="scientific">Halorubellus litoreus</name>
    <dbReference type="NCBI Taxonomy" id="755308"/>
    <lineage>
        <taxon>Archaea</taxon>
        <taxon>Methanobacteriati</taxon>
        <taxon>Methanobacteriota</taxon>
        <taxon>Stenosarchaea group</taxon>
        <taxon>Halobacteria</taxon>
        <taxon>Halobacteriales</taxon>
        <taxon>Halorubellaceae</taxon>
        <taxon>Halorubellus</taxon>
    </lineage>
</organism>
<dbReference type="Pfam" id="PF14258">
    <property type="entry name" value="DUF4350"/>
    <property type="match status" value="1"/>
</dbReference>
<dbReference type="InterPro" id="IPR025646">
    <property type="entry name" value="DUF4350"/>
</dbReference>
<feature type="domain" description="DUF4350" evidence="1">
    <location>
        <begin position="35"/>
        <end position="240"/>
    </location>
</feature>
<evidence type="ECO:0000313" key="3">
    <source>
        <dbReference type="Proteomes" id="UP001596395"/>
    </source>
</evidence>
<reference evidence="2 3" key="1">
    <citation type="journal article" date="2019" name="Int. J. Syst. Evol. Microbiol.">
        <title>The Global Catalogue of Microorganisms (GCM) 10K type strain sequencing project: providing services to taxonomists for standard genome sequencing and annotation.</title>
        <authorList>
            <consortium name="The Broad Institute Genomics Platform"/>
            <consortium name="The Broad Institute Genome Sequencing Center for Infectious Disease"/>
            <person name="Wu L."/>
            <person name="Ma J."/>
        </authorList>
    </citation>
    <scope>NUCLEOTIDE SEQUENCE [LARGE SCALE GENOMIC DNA]</scope>
    <source>
        <strain evidence="2 3">GX26</strain>
    </source>
</reference>